<dbReference type="STRING" id="1194090.SAMN05443144_12089"/>
<proteinExistence type="predicted"/>
<keyword evidence="3" id="KW-1185">Reference proteome</keyword>
<dbReference type="NCBIfam" id="NF046043">
    <property type="entry name" value="rep_init_NGO0469"/>
    <property type="match status" value="1"/>
</dbReference>
<accession>A0A1M5HMQ6</accession>
<dbReference type="Proteomes" id="UP000184041">
    <property type="component" value="Unassembled WGS sequence"/>
</dbReference>
<gene>
    <name evidence="2" type="ORF">SAMN05443144_12089</name>
</gene>
<name>A0A1M5HMQ6_9BACT</name>
<dbReference type="InterPro" id="IPR059222">
    <property type="entry name" value="NGO0469-like"/>
</dbReference>
<sequence length="173" mass="19644">MALVIKEQDKDYPIPPEGIIDAVCVDVVDIGKVETPWGPKEKITIMFELGAQDTEGNRYVVGKRYTKSLNEKSNLRGDLERWRSRKFKPQELKNGFDLESLIGVSAIVYISHNETDKRTYANIESILPPQRGPDGQPQWLATRPSGDYVRVTQREGYQEPEEYAETVNAESEA</sequence>
<dbReference type="RefSeq" id="WP_073067021.1">
    <property type="nucleotide sequence ID" value="NZ_FQUS01000020.1"/>
</dbReference>
<reference evidence="2 3" key="1">
    <citation type="submission" date="2016-11" db="EMBL/GenBank/DDBJ databases">
        <authorList>
            <person name="Jaros S."/>
            <person name="Januszkiewicz K."/>
            <person name="Wedrychowicz H."/>
        </authorList>
    </citation>
    <scope>NUCLEOTIDE SEQUENCE [LARGE SCALE GENOMIC DNA]</scope>
    <source>
        <strain evidence="2 3">DSM 21986</strain>
    </source>
</reference>
<dbReference type="EMBL" id="FQUS01000020">
    <property type="protein sequence ID" value="SHG17188.1"/>
    <property type="molecule type" value="Genomic_DNA"/>
</dbReference>
<dbReference type="AlphaFoldDB" id="A0A1M5HMQ6"/>
<evidence type="ECO:0000313" key="3">
    <source>
        <dbReference type="Proteomes" id="UP000184041"/>
    </source>
</evidence>
<protein>
    <submittedName>
        <fullName evidence="2">Uncharacterized protein</fullName>
    </submittedName>
</protein>
<evidence type="ECO:0000256" key="1">
    <source>
        <dbReference type="SAM" id="MobiDB-lite"/>
    </source>
</evidence>
<organism evidence="2 3">
    <name type="scientific">Fodinibius roseus</name>
    <dbReference type="NCBI Taxonomy" id="1194090"/>
    <lineage>
        <taxon>Bacteria</taxon>
        <taxon>Pseudomonadati</taxon>
        <taxon>Balneolota</taxon>
        <taxon>Balneolia</taxon>
        <taxon>Balneolales</taxon>
        <taxon>Balneolaceae</taxon>
        <taxon>Fodinibius</taxon>
    </lineage>
</organism>
<feature type="region of interest" description="Disordered" evidence="1">
    <location>
        <begin position="127"/>
        <end position="146"/>
    </location>
</feature>
<evidence type="ECO:0000313" key="2">
    <source>
        <dbReference type="EMBL" id="SHG17188.1"/>
    </source>
</evidence>
<dbReference type="OrthoDB" id="9804533at2"/>